<name>A0AAN6ZKI3_9PEZI</name>
<feature type="compositionally biased region" description="Low complexity" evidence="1">
    <location>
        <begin position="137"/>
        <end position="173"/>
    </location>
</feature>
<comment type="caution">
    <text evidence="2">The sequence shown here is derived from an EMBL/GenBank/DDBJ whole genome shotgun (WGS) entry which is preliminary data.</text>
</comment>
<dbReference type="RefSeq" id="XP_062634092.1">
    <property type="nucleotide sequence ID" value="XM_062781841.1"/>
</dbReference>
<dbReference type="AlphaFoldDB" id="A0AAN6ZKI3"/>
<organism evidence="2 3">
    <name type="scientific">Dichotomopilus funicola</name>
    <dbReference type="NCBI Taxonomy" id="1934379"/>
    <lineage>
        <taxon>Eukaryota</taxon>
        <taxon>Fungi</taxon>
        <taxon>Dikarya</taxon>
        <taxon>Ascomycota</taxon>
        <taxon>Pezizomycotina</taxon>
        <taxon>Sordariomycetes</taxon>
        <taxon>Sordariomycetidae</taxon>
        <taxon>Sordariales</taxon>
        <taxon>Chaetomiaceae</taxon>
        <taxon>Dichotomopilus</taxon>
    </lineage>
</organism>
<gene>
    <name evidence="2" type="ORF">C8A04DRAFT_31698</name>
</gene>
<accession>A0AAN6ZKI3</accession>
<proteinExistence type="predicted"/>
<keyword evidence="3" id="KW-1185">Reference proteome</keyword>
<sequence length="263" mass="28997">MCWVKRVLWACGCIHGTIPARYCDHYGTDDCEIRHLLERFRIPALCEIHERPQQPARSRTRRRRRARRHQQPAQTVQQLDQGPEVPQLEDFTGLPDVPELPQQDQEHYPAQPIEPALPVMPDTPSSPLGNNHHHNNNGHNQQGSGNRRLPGLRPLTPPDSSSSPAVPDSLPSLRPDNNRHRRESPSLRASRHRLTRRERAAERAARFAAHGIRVGDSSDAEVGQNGNGQAGVAEGSDGQNGVESGSGELSDVDGSVEGSGNSQ</sequence>
<dbReference type="Proteomes" id="UP001302676">
    <property type="component" value="Unassembled WGS sequence"/>
</dbReference>
<reference evidence="2" key="1">
    <citation type="journal article" date="2023" name="Mol. Phylogenet. Evol.">
        <title>Genome-scale phylogeny and comparative genomics of the fungal order Sordariales.</title>
        <authorList>
            <person name="Hensen N."/>
            <person name="Bonometti L."/>
            <person name="Westerberg I."/>
            <person name="Brannstrom I.O."/>
            <person name="Guillou S."/>
            <person name="Cros-Aarteil S."/>
            <person name="Calhoun S."/>
            <person name="Haridas S."/>
            <person name="Kuo A."/>
            <person name="Mondo S."/>
            <person name="Pangilinan J."/>
            <person name="Riley R."/>
            <person name="LaButti K."/>
            <person name="Andreopoulos B."/>
            <person name="Lipzen A."/>
            <person name="Chen C."/>
            <person name="Yan M."/>
            <person name="Daum C."/>
            <person name="Ng V."/>
            <person name="Clum A."/>
            <person name="Steindorff A."/>
            <person name="Ohm R.A."/>
            <person name="Martin F."/>
            <person name="Silar P."/>
            <person name="Natvig D.O."/>
            <person name="Lalanne C."/>
            <person name="Gautier V."/>
            <person name="Ament-Velasquez S.L."/>
            <person name="Kruys A."/>
            <person name="Hutchinson M.I."/>
            <person name="Powell A.J."/>
            <person name="Barry K."/>
            <person name="Miller A.N."/>
            <person name="Grigoriev I.V."/>
            <person name="Debuchy R."/>
            <person name="Gladieux P."/>
            <person name="Hiltunen Thoren M."/>
            <person name="Johannesson H."/>
        </authorList>
    </citation>
    <scope>NUCLEOTIDE SEQUENCE</scope>
    <source>
        <strain evidence="2">CBS 141.50</strain>
    </source>
</reference>
<feature type="region of interest" description="Disordered" evidence="1">
    <location>
        <begin position="51"/>
        <end position="263"/>
    </location>
</feature>
<feature type="compositionally biased region" description="Basic residues" evidence="1">
    <location>
        <begin position="58"/>
        <end position="70"/>
    </location>
</feature>
<protein>
    <submittedName>
        <fullName evidence="2">Uncharacterized protein</fullName>
    </submittedName>
</protein>
<dbReference type="EMBL" id="MU853624">
    <property type="protein sequence ID" value="KAK4140721.1"/>
    <property type="molecule type" value="Genomic_DNA"/>
</dbReference>
<dbReference type="GeneID" id="87818454"/>
<evidence type="ECO:0000256" key="1">
    <source>
        <dbReference type="SAM" id="MobiDB-lite"/>
    </source>
</evidence>
<evidence type="ECO:0000313" key="2">
    <source>
        <dbReference type="EMBL" id="KAK4140721.1"/>
    </source>
</evidence>
<evidence type="ECO:0000313" key="3">
    <source>
        <dbReference type="Proteomes" id="UP001302676"/>
    </source>
</evidence>
<reference evidence="2" key="2">
    <citation type="submission" date="2023-05" db="EMBL/GenBank/DDBJ databases">
        <authorList>
            <consortium name="Lawrence Berkeley National Laboratory"/>
            <person name="Steindorff A."/>
            <person name="Hensen N."/>
            <person name="Bonometti L."/>
            <person name="Westerberg I."/>
            <person name="Brannstrom I.O."/>
            <person name="Guillou S."/>
            <person name="Cros-Aarteil S."/>
            <person name="Calhoun S."/>
            <person name="Haridas S."/>
            <person name="Kuo A."/>
            <person name="Mondo S."/>
            <person name="Pangilinan J."/>
            <person name="Riley R."/>
            <person name="Labutti K."/>
            <person name="Andreopoulos B."/>
            <person name="Lipzen A."/>
            <person name="Chen C."/>
            <person name="Yanf M."/>
            <person name="Daum C."/>
            <person name="Ng V."/>
            <person name="Clum A."/>
            <person name="Ohm R."/>
            <person name="Martin F."/>
            <person name="Silar P."/>
            <person name="Natvig D."/>
            <person name="Lalanne C."/>
            <person name="Gautier V."/>
            <person name="Ament-Velasquez S.L."/>
            <person name="Kruys A."/>
            <person name="Hutchinson M.I."/>
            <person name="Powell A.J."/>
            <person name="Barry K."/>
            <person name="Miller A.N."/>
            <person name="Grigoriev I.V."/>
            <person name="Debuchy R."/>
            <person name="Gladieux P."/>
            <person name="Thoren M.H."/>
            <person name="Johannesson H."/>
        </authorList>
    </citation>
    <scope>NUCLEOTIDE SEQUENCE</scope>
    <source>
        <strain evidence="2">CBS 141.50</strain>
    </source>
</reference>